<dbReference type="Proteomes" id="UP000564425">
    <property type="component" value="Unassembled WGS sequence"/>
</dbReference>
<proteinExistence type="predicted"/>
<comment type="caution">
    <text evidence="1">The sequence shown here is derived from an EMBL/GenBank/DDBJ whole genome shotgun (WGS) entry which is preliminary data.</text>
</comment>
<name>A0A7J9NW58_METMI</name>
<evidence type="ECO:0000313" key="1">
    <source>
        <dbReference type="EMBL" id="MBA2851551.1"/>
    </source>
</evidence>
<evidence type="ECO:0000313" key="2">
    <source>
        <dbReference type="Proteomes" id="UP000564425"/>
    </source>
</evidence>
<organism evidence="1 2">
    <name type="scientific">Methanococcus maripaludis</name>
    <name type="common">Methanococcus deltae</name>
    <dbReference type="NCBI Taxonomy" id="39152"/>
    <lineage>
        <taxon>Archaea</taxon>
        <taxon>Methanobacteriati</taxon>
        <taxon>Methanobacteriota</taxon>
        <taxon>Methanomada group</taxon>
        <taxon>Methanococci</taxon>
        <taxon>Methanococcales</taxon>
        <taxon>Methanococcaceae</taxon>
        <taxon>Methanococcus</taxon>
    </lineage>
</organism>
<dbReference type="EMBL" id="JACDUH010000002">
    <property type="protein sequence ID" value="MBA2851551.1"/>
    <property type="molecule type" value="Genomic_DNA"/>
</dbReference>
<protein>
    <submittedName>
        <fullName evidence="1">Uncharacterized protein</fullName>
    </submittedName>
</protein>
<dbReference type="AlphaFoldDB" id="A0A7J9NW58"/>
<gene>
    <name evidence="1" type="ORF">HNP86_001704</name>
</gene>
<accession>A0A7J9NW58</accession>
<reference evidence="1 2" key="1">
    <citation type="submission" date="2020-07" db="EMBL/GenBank/DDBJ databases">
        <title>Genomic Encyclopedia of Type Strains, Phase IV (KMG-V): Genome sequencing to study the core and pangenomes of soil and plant-associated prokaryotes.</title>
        <authorList>
            <person name="Whitman W."/>
        </authorList>
    </citation>
    <scope>NUCLEOTIDE SEQUENCE [LARGE SCALE GENOMIC DNA]</scope>
    <source>
        <strain evidence="1 2">A1</strain>
    </source>
</reference>
<sequence>MFDTASFALVTSPEVTPEIPARSEFAVFLTEFTAFDTALLALVVIPEIPDVMALLAFEIMPDALLFAELIALLALLDPLEPVLLINELAFDAADFTEDTAFDALLFADETVLDTVDLAELIALLALETTFDALLFAELIALLALVVIPETLLDIALFADDTTFDAVFLILSIIDILSPFNDKYQT</sequence>